<evidence type="ECO:0000259" key="6">
    <source>
        <dbReference type="Pfam" id="PF24456"/>
    </source>
</evidence>
<evidence type="ECO:0000313" key="7">
    <source>
        <dbReference type="EMBL" id="KAK2579774.1"/>
    </source>
</evidence>
<keyword evidence="3 5" id="KW-1133">Transmembrane helix</keyword>
<keyword evidence="8" id="KW-1185">Reference proteome</keyword>
<feature type="transmembrane region" description="Helical" evidence="5">
    <location>
        <begin position="40"/>
        <end position="59"/>
    </location>
</feature>
<reference evidence="7" key="2">
    <citation type="journal article" date="2023" name="Commun. Biol.">
        <title>Intrasexual cuticular hydrocarbon dimorphism in a wasp sheds light on hydrocarbon biosynthesis genes in Hymenoptera.</title>
        <authorList>
            <person name="Moris V.C."/>
            <person name="Podsiadlowski L."/>
            <person name="Martin S."/>
            <person name="Oeyen J.P."/>
            <person name="Donath A."/>
            <person name="Petersen M."/>
            <person name="Wilbrandt J."/>
            <person name="Misof B."/>
            <person name="Liedtke D."/>
            <person name="Thamm M."/>
            <person name="Scheiner R."/>
            <person name="Schmitt T."/>
            <person name="Niehuis O."/>
        </authorList>
    </citation>
    <scope>NUCLEOTIDE SEQUENCE</scope>
    <source>
        <strain evidence="7">GBR_01_08_01A</strain>
    </source>
</reference>
<dbReference type="EMBL" id="JAIFRP010000080">
    <property type="protein sequence ID" value="KAK2579774.1"/>
    <property type="molecule type" value="Genomic_DNA"/>
</dbReference>
<keyword evidence="2 5" id="KW-0812">Transmembrane</keyword>
<keyword evidence="4 5" id="KW-0472">Membrane</keyword>
<protein>
    <recommendedName>
        <fullName evidence="6">RETREG1-3/ARL6IP-like N-terminal reticulon-homology domain-containing protein</fullName>
    </recommendedName>
</protein>
<name>A0AAD9RHH8_9HYME</name>
<organism evidence="7 8">
    <name type="scientific">Odynerus spinipes</name>
    <dbReference type="NCBI Taxonomy" id="1348599"/>
    <lineage>
        <taxon>Eukaryota</taxon>
        <taxon>Metazoa</taxon>
        <taxon>Ecdysozoa</taxon>
        <taxon>Arthropoda</taxon>
        <taxon>Hexapoda</taxon>
        <taxon>Insecta</taxon>
        <taxon>Pterygota</taxon>
        <taxon>Neoptera</taxon>
        <taxon>Endopterygota</taxon>
        <taxon>Hymenoptera</taxon>
        <taxon>Apocrita</taxon>
        <taxon>Aculeata</taxon>
        <taxon>Vespoidea</taxon>
        <taxon>Vespidae</taxon>
        <taxon>Eumeninae</taxon>
        <taxon>Odynerus</taxon>
    </lineage>
</organism>
<dbReference type="AlphaFoldDB" id="A0AAD9RHH8"/>
<dbReference type="GO" id="GO:0016020">
    <property type="term" value="C:membrane"/>
    <property type="evidence" value="ECO:0007669"/>
    <property type="project" value="UniProtKB-SubCell"/>
</dbReference>
<dbReference type="InterPro" id="IPR052114">
    <property type="entry name" value="ER_autophagy_membrane_reg"/>
</dbReference>
<comment type="subcellular location">
    <subcellularLocation>
        <location evidence="1">Membrane</location>
        <topology evidence="1">Multi-pass membrane protein</topology>
    </subcellularLocation>
</comment>
<accession>A0AAD9RHH8</accession>
<feature type="transmembrane region" description="Helical" evidence="5">
    <location>
        <begin position="132"/>
        <end position="149"/>
    </location>
</feature>
<gene>
    <name evidence="7" type="ORF">KPH14_011110</name>
</gene>
<evidence type="ECO:0000313" key="8">
    <source>
        <dbReference type="Proteomes" id="UP001258017"/>
    </source>
</evidence>
<evidence type="ECO:0000256" key="1">
    <source>
        <dbReference type="ARBA" id="ARBA00004141"/>
    </source>
</evidence>
<evidence type="ECO:0000256" key="5">
    <source>
        <dbReference type="SAM" id="Phobius"/>
    </source>
</evidence>
<proteinExistence type="predicted"/>
<dbReference type="PANTHER" id="PTHR20952">
    <property type="entry name" value="ADP-RIBOSYLATION-LIKE FACTOR 6-INTERACTING PROTEIN"/>
    <property type="match status" value="1"/>
</dbReference>
<evidence type="ECO:0000256" key="4">
    <source>
        <dbReference type="ARBA" id="ARBA00023136"/>
    </source>
</evidence>
<reference evidence="7" key="1">
    <citation type="submission" date="2021-08" db="EMBL/GenBank/DDBJ databases">
        <authorList>
            <person name="Misof B."/>
            <person name="Oliver O."/>
            <person name="Podsiadlowski L."/>
            <person name="Donath A."/>
            <person name="Peters R."/>
            <person name="Mayer C."/>
            <person name="Rust J."/>
            <person name="Gunkel S."/>
            <person name="Lesny P."/>
            <person name="Martin S."/>
            <person name="Oeyen J.P."/>
            <person name="Petersen M."/>
            <person name="Panagiotis P."/>
            <person name="Wilbrandt J."/>
            <person name="Tanja T."/>
        </authorList>
    </citation>
    <scope>NUCLEOTIDE SEQUENCE</scope>
    <source>
        <strain evidence="7">GBR_01_08_01A</strain>
        <tissue evidence="7">Thorax + abdomen</tissue>
    </source>
</reference>
<evidence type="ECO:0000256" key="2">
    <source>
        <dbReference type="ARBA" id="ARBA00022692"/>
    </source>
</evidence>
<feature type="transmembrane region" description="Helical" evidence="5">
    <location>
        <begin position="65"/>
        <end position="91"/>
    </location>
</feature>
<evidence type="ECO:0000256" key="3">
    <source>
        <dbReference type="ARBA" id="ARBA00022989"/>
    </source>
</evidence>
<dbReference type="Proteomes" id="UP001258017">
    <property type="component" value="Unassembled WGS sequence"/>
</dbReference>
<dbReference type="PANTHER" id="PTHR20952:SF0">
    <property type="entry name" value="ADP-RIBOSYLATION FACTOR-LIKE PROTEIN 6-INTERACTING PROTEIN 1"/>
    <property type="match status" value="1"/>
</dbReference>
<dbReference type="GO" id="GO:0005783">
    <property type="term" value="C:endoplasmic reticulum"/>
    <property type="evidence" value="ECO:0007669"/>
    <property type="project" value="UniProtKB-ARBA"/>
</dbReference>
<sequence>MPDNASSEKEKHMKQLKRKMECWREVVLPLNSILLWEKSWYPALILGLTTTIFCMIWILEPALLTLISLTLLVLALVDYFVPTIISIWSTANSWTGQKEKKLNEICHNLSEAILQLQNLWTSVVNMRNSRPNFFYGMIILSLTLFAWLGNTINNLLLSYIAVNAILLTPGFRYKGRARSAVRYIHNYLTQDKLS</sequence>
<feature type="domain" description="RETREG1-3/ARL6IP-like N-terminal reticulon-homology" evidence="6">
    <location>
        <begin position="25"/>
        <end position="178"/>
    </location>
</feature>
<dbReference type="Pfam" id="PF24456">
    <property type="entry name" value="RHD_RETREG1-3"/>
    <property type="match status" value="1"/>
</dbReference>
<dbReference type="InterPro" id="IPR057282">
    <property type="entry name" value="RETREG1-3-like_RHD"/>
</dbReference>
<comment type="caution">
    <text evidence="7">The sequence shown here is derived from an EMBL/GenBank/DDBJ whole genome shotgun (WGS) entry which is preliminary data.</text>
</comment>